<keyword evidence="2" id="KW-0472">Membrane</keyword>
<reference evidence="4" key="1">
    <citation type="submission" date="2020-07" db="EMBL/GenBank/DDBJ databases">
        <title>Huge and variable diversity of episymbiotic CPR bacteria and DPANN archaea in groundwater ecosystems.</title>
        <authorList>
            <person name="He C.Y."/>
            <person name="Keren R."/>
            <person name="Whittaker M."/>
            <person name="Farag I.F."/>
            <person name="Doudna J."/>
            <person name="Cate J.H.D."/>
            <person name="Banfield J.F."/>
        </authorList>
    </citation>
    <scope>NUCLEOTIDE SEQUENCE</scope>
    <source>
        <strain evidence="4">NC_groundwater_1226_Ag_S-0.1um_59_124</strain>
    </source>
</reference>
<feature type="region of interest" description="Disordered" evidence="1">
    <location>
        <begin position="659"/>
        <end position="687"/>
    </location>
</feature>
<feature type="transmembrane region" description="Helical" evidence="2">
    <location>
        <begin position="132"/>
        <end position="155"/>
    </location>
</feature>
<dbReference type="AlphaFoldDB" id="A0A933DTP8"/>
<feature type="chain" id="PRO_5036722390" evidence="3">
    <location>
        <begin position="31"/>
        <end position="687"/>
    </location>
</feature>
<evidence type="ECO:0000256" key="2">
    <source>
        <dbReference type="SAM" id="Phobius"/>
    </source>
</evidence>
<evidence type="ECO:0000256" key="3">
    <source>
        <dbReference type="SAM" id="SignalP"/>
    </source>
</evidence>
<protein>
    <submittedName>
        <fullName evidence="4">Uncharacterized protein</fullName>
    </submittedName>
</protein>
<evidence type="ECO:0000313" key="5">
    <source>
        <dbReference type="Proteomes" id="UP000704960"/>
    </source>
</evidence>
<comment type="caution">
    <text evidence="4">The sequence shown here is derived from an EMBL/GenBank/DDBJ whole genome shotgun (WGS) entry which is preliminary data.</text>
</comment>
<feature type="transmembrane region" description="Helical" evidence="2">
    <location>
        <begin position="322"/>
        <end position="340"/>
    </location>
</feature>
<keyword evidence="2" id="KW-1133">Transmembrane helix</keyword>
<dbReference type="Proteomes" id="UP000704960">
    <property type="component" value="Unassembled WGS sequence"/>
</dbReference>
<feature type="transmembrane region" description="Helical" evidence="2">
    <location>
        <begin position="103"/>
        <end position="120"/>
    </location>
</feature>
<proteinExistence type="predicted"/>
<gene>
    <name evidence="4" type="ORF">HY474_00855</name>
</gene>
<keyword evidence="3" id="KW-0732">Signal</keyword>
<evidence type="ECO:0000256" key="1">
    <source>
        <dbReference type="SAM" id="MobiDB-lite"/>
    </source>
</evidence>
<evidence type="ECO:0000313" key="4">
    <source>
        <dbReference type="EMBL" id="MBI4132163.1"/>
    </source>
</evidence>
<feature type="transmembrane region" description="Helical" evidence="2">
    <location>
        <begin position="265"/>
        <end position="286"/>
    </location>
</feature>
<feature type="transmembrane region" description="Helical" evidence="2">
    <location>
        <begin position="360"/>
        <end position="378"/>
    </location>
</feature>
<dbReference type="EMBL" id="JACQMJ010000004">
    <property type="protein sequence ID" value="MBI4132163.1"/>
    <property type="molecule type" value="Genomic_DNA"/>
</dbReference>
<accession>A0A933DTP8</accession>
<feature type="compositionally biased region" description="Pro residues" evidence="1">
    <location>
        <begin position="669"/>
        <end position="687"/>
    </location>
</feature>
<feature type="signal peptide" evidence="3">
    <location>
        <begin position="1"/>
        <end position="30"/>
    </location>
</feature>
<feature type="transmembrane region" description="Helical" evidence="2">
    <location>
        <begin position="292"/>
        <end position="310"/>
    </location>
</feature>
<keyword evidence="2" id="KW-0812">Transmembrane</keyword>
<feature type="transmembrane region" description="Helical" evidence="2">
    <location>
        <begin position="175"/>
        <end position="196"/>
    </location>
</feature>
<organism evidence="4 5">
    <name type="scientific">Candidatus Sungiibacteriota bacterium</name>
    <dbReference type="NCBI Taxonomy" id="2750080"/>
    <lineage>
        <taxon>Bacteria</taxon>
        <taxon>Candidatus Sungiibacteriota</taxon>
    </lineage>
</organism>
<sequence>MKQRRSITVVTFLLASLLLTAIFNAPPASAQLTPEDQRVATEAEGTITPEQQAQLKELEAARQPGAGRGLTPVDPTAEAAGCSWYSDGFGCVFYSILNTLADWVVGWLVNFAGWLFDLAMQFARVDLRQIRFVTIGFGVSLGVANLAFVLILLWIAIATIFDFEPYTAKQLLPKLIIAALFINFSLAIGGAFINLSNGISDIFYNRLTKNQTATIYNSIGALTRIGAVTSGQTLVQAEGAVVKTGQIERPIKRDEIISVATQIKILQLLAAPVLIFVLLAGTIFIIVRQVSLMFLLAFGPFAFLSMILPYTRKFYTDWWEKLAKWSFFLPAFMLFLYVSLAGGAQLAATVGGNTTDPIPVFFQYFLAIALMIGSLIAAEKMSISGAGMVTGWGKGIAKATGGWAKGTGKMIGGRVAQQYLTTGLGGVLARSRWTRWANRPAEAAVAAGQKIREDREKAALKRRTLASKASPEYRWQLMRTMADSEKADFIRELKPHQLKQAFSLETATPRQRMDLYKAMQKFDLEDKVAEAAPDLTSLVEMETQIERTNTARFQDAFNSWIGSATKKELESRIQPSDIRTNVNLQAAITARGVVDIDDFRTIGNSREKSEALRDFLTGMGGGSLGAGLGELARSNRTLAEAIRDREGVYIRLARGIALGKKSPKGTEPAPEPPPAPTPPPAPGGGTA</sequence>
<name>A0A933DTP8_9BACT</name>